<evidence type="ECO:0000256" key="2">
    <source>
        <dbReference type="SAM" id="Phobius"/>
    </source>
</evidence>
<dbReference type="OrthoDB" id="3235960at2759"/>
<feature type="region of interest" description="Disordered" evidence="1">
    <location>
        <begin position="593"/>
        <end position="627"/>
    </location>
</feature>
<feature type="transmembrane region" description="Helical" evidence="2">
    <location>
        <begin position="197"/>
        <end position="217"/>
    </location>
</feature>
<evidence type="ECO:0000259" key="3">
    <source>
        <dbReference type="Pfam" id="PF20153"/>
    </source>
</evidence>
<dbReference type="AlphaFoldDB" id="A0A409X392"/>
<sequence length="666" mass="74441">PSPALQHKHLPYGFSQHAGVYSTIIQPYNIVTDPFIQKEHPDKNVHGQHWTTVRELWMQKDKEQCDIWKDEVQNVLIFSGLFSAIVTAFLIQSQTDLLPDPAQESVQLLRQIAAQSAGKEWVVQADPGIDAISIVVNVFWFLSLVLSLTTALMGIVSLQWILFHIRSLGDGNESLGLPYMHSLGLYQSHIPHVFSSLPIILISGLAFFLLGLGVFLFKLSWKVAIPFIFVISYIFLFLFITTIRPAQQPHPVKCPSDHPKCYPSPYRSPQSSFFICEKDWTCKSKIWLQQRRDDFFSMETMGRHLEKANGNLADLNPFSYDTIMALCSVKESRAAESEKEKMALAQCLAEVLPIHLSLFSKGDLADIIPFLPHSAYVPSEIFLRESASQDHLNAVALLQVSCLKGLPCQSADLVKACMRTTNWLFERPRVLDTIPEKQPLHLISKPNSLSTDALEALIGTLACFFSCAAEYQPGGHDHAIGATTHTFSYTCWFLTLSVKIIANCSLSREILARHTYILSRITSCFAERKDCDHLFYVASIYASNITTTSAINSSPFWNEFLRSVTLYHSTLTQKTREIWLPLPRALKAALGPAGPASSFDSPGGDGMARSSHCPDQDQDNSASKGHNYVGRMGEAVINMEKTYTECIKMPMPRLIGYGSTMVLTDP</sequence>
<dbReference type="Proteomes" id="UP000283269">
    <property type="component" value="Unassembled WGS sequence"/>
</dbReference>
<accession>A0A409X392</accession>
<dbReference type="InterPro" id="IPR045338">
    <property type="entry name" value="DUF6535"/>
</dbReference>
<keyword evidence="2" id="KW-0812">Transmembrane</keyword>
<dbReference type="EMBL" id="NHYD01002739">
    <property type="protein sequence ID" value="PPQ85215.1"/>
    <property type="molecule type" value="Genomic_DNA"/>
</dbReference>
<gene>
    <name evidence="4" type="ORF">CVT25_010085</name>
</gene>
<feature type="domain" description="DUF6535" evidence="3">
    <location>
        <begin position="50"/>
        <end position="217"/>
    </location>
</feature>
<evidence type="ECO:0000313" key="5">
    <source>
        <dbReference type="Proteomes" id="UP000283269"/>
    </source>
</evidence>
<keyword evidence="2" id="KW-0472">Membrane</keyword>
<reference evidence="4 5" key="1">
    <citation type="journal article" date="2018" name="Evol. Lett.">
        <title>Horizontal gene cluster transfer increased hallucinogenic mushroom diversity.</title>
        <authorList>
            <person name="Reynolds H.T."/>
            <person name="Vijayakumar V."/>
            <person name="Gluck-Thaler E."/>
            <person name="Korotkin H.B."/>
            <person name="Matheny P.B."/>
            <person name="Slot J.C."/>
        </authorList>
    </citation>
    <scope>NUCLEOTIDE SEQUENCE [LARGE SCALE GENOMIC DNA]</scope>
    <source>
        <strain evidence="4 5">2631</strain>
    </source>
</reference>
<feature type="non-terminal residue" evidence="4">
    <location>
        <position position="1"/>
    </location>
</feature>
<comment type="caution">
    <text evidence="4">The sequence shown here is derived from an EMBL/GenBank/DDBJ whole genome shotgun (WGS) entry which is preliminary data.</text>
</comment>
<feature type="transmembrane region" description="Helical" evidence="2">
    <location>
        <begin position="223"/>
        <end position="243"/>
    </location>
</feature>
<evidence type="ECO:0000256" key="1">
    <source>
        <dbReference type="SAM" id="MobiDB-lite"/>
    </source>
</evidence>
<feature type="transmembrane region" description="Helical" evidence="2">
    <location>
        <begin position="138"/>
        <end position="163"/>
    </location>
</feature>
<proteinExistence type="predicted"/>
<dbReference type="Pfam" id="PF20153">
    <property type="entry name" value="DUF6535"/>
    <property type="match status" value="1"/>
</dbReference>
<evidence type="ECO:0000313" key="4">
    <source>
        <dbReference type="EMBL" id="PPQ85215.1"/>
    </source>
</evidence>
<keyword evidence="2" id="KW-1133">Transmembrane helix</keyword>
<protein>
    <recommendedName>
        <fullName evidence="3">DUF6535 domain-containing protein</fullName>
    </recommendedName>
</protein>
<dbReference type="InParanoid" id="A0A409X392"/>
<organism evidence="4 5">
    <name type="scientific">Psilocybe cyanescens</name>
    <dbReference type="NCBI Taxonomy" id="93625"/>
    <lineage>
        <taxon>Eukaryota</taxon>
        <taxon>Fungi</taxon>
        <taxon>Dikarya</taxon>
        <taxon>Basidiomycota</taxon>
        <taxon>Agaricomycotina</taxon>
        <taxon>Agaricomycetes</taxon>
        <taxon>Agaricomycetidae</taxon>
        <taxon>Agaricales</taxon>
        <taxon>Agaricineae</taxon>
        <taxon>Strophariaceae</taxon>
        <taxon>Psilocybe</taxon>
    </lineage>
</organism>
<keyword evidence="5" id="KW-1185">Reference proteome</keyword>
<name>A0A409X392_PSICY</name>